<sequence>MFHNFIKVVPSHYQPHYNPHPLYYYRKVGAPISTTLIGQKRRRQDSMSLATSSINYEKHYEF</sequence>
<reference evidence="1 2" key="2">
    <citation type="submission" date="2020-07" db="EMBL/GenBank/DDBJ databases">
        <title>Genome assembly of wild tea tree DASZ reveals pedigree and selection history of tea varieties.</title>
        <authorList>
            <person name="Zhang W."/>
        </authorList>
    </citation>
    <scope>NUCLEOTIDE SEQUENCE [LARGE SCALE GENOMIC DNA]</scope>
    <source>
        <strain evidence="2">cv. G240</strain>
        <tissue evidence="1">Leaf</tissue>
    </source>
</reference>
<protein>
    <submittedName>
        <fullName evidence="1">Uncharacterized protein</fullName>
    </submittedName>
</protein>
<dbReference type="EMBL" id="JACBKZ010000006">
    <property type="protein sequence ID" value="KAF5948427.1"/>
    <property type="molecule type" value="Genomic_DNA"/>
</dbReference>
<dbReference type="AlphaFoldDB" id="A0A7J7H7A1"/>
<accession>A0A7J7H7A1</accession>
<proteinExistence type="predicted"/>
<evidence type="ECO:0000313" key="1">
    <source>
        <dbReference type="EMBL" id="KAF5948427.1"/>
    </source>
</evidence>
<dbReference type="Proteomes" id="UP000593564">
    <property type="component" value="Unassembled WGS sequence"/>
</dbReference>
<comment type="caution">
    <text evidence="1">The sequence shown here is derived from an EMBL/GenBank/DDBJ whole genome shotgun (WGS) entry which is preliminary data.</text>
</comment>
<organism evidence="1 2">
    <name type="scientific">Camellia sinensis</name>
    <name type="common">Tea plant</name>
    <name type="synonym">Thea sinensis</name>
    <dbReference type="NCBI Taxonomy" id="4442"/>
    <lineage>
        <taxon>Eukaryota</taxon>
        <taxon>Viridiplantae</taxon>
        <taxon>Streptophyta</taxon>
        <taxon>Embryophyta</taxon>
        <taxon>Tracheophyta</taxon>
        <taxon>Spermatophyta</taxon>
        <taxon>Magnoliopsida</taxon>
        <taxon>eudicotyledons</taxon>
        <taxon>Gunneridae</taxon>
        <taxon>Pentapetalae</taxon>
        <taxon>asterids</taxon>
        <taxon>Ericales</taxon>
        <taxon>Theaceae</taxon>
        <taxon>Camellia</taxon>
    </lineage>
</organism>
<evidence type="ECO:0000313" key="2">
    <source>
        <dbReference type="Proteomes" id="UP000593564"/>
    </source>
</evidence>
<name>A0A7J7H7A1_CAMSI</name>
<keyword evidence="2" id="KW-1185">Reference proteome</keyword>
<gene>
    <name evidence="1" type="ORF">HYC85_014384</name>
</gene>
<reference evidence="2" key="1">
    <citation type="journal article" date="2020" name="Nat. Commun.">
        <title>Genome assembly of wild tea tree DASZ reveals pedigree and selection history of tea varieties.</title>
        <authorList>
            <person name="Zhang W."/>
            <person name="Zhang Y."/>
            <person name="Qiu H."/>
            <person name="Guo Y."/>
            <person name="Wan H."/>
            <person name="Zhang X."/>
            <person name="Scossa F."/>
            <person name="Alseekh S."/>
            <person name="Zhang Q."/>
            <person name="Wang P."/>
            <person name="Xu L."/>
            <person name="Schmidt M.H."/>
            <person name="Jia X."/>
            <person name="Li D."/>
            <person name="Zhu A."/>
            <person name="Guo F."/>
            <person name="Chen W."/>
            <person name="Ni D."/>
            <person name="Usadel B."/>
            <person name="Fernie A.R."/>
            <person name="Wen W."/>
        </authorList>
    </citation>
    <scope>NUCLEOTIDE SEQUENCE [LARGE SCALE GENOMIC DNA]</scope>
    <source>
        <strain evidence="2">cv. G240</strain>
    </source>
</reference>